<protein>
    <submittedName>
        <fullName evidence="1">Uncharacterized protein</fullName>
    </submittedName>
</protein>
<name>A0ACC3BNT6_PYRYE</name>
<organism evidence="1 2">
    <name type="scientific">Pyropia yezoensis</name>
    <name type="common">Susabi-nori</name>
    <name type="synonym">Porphyra yezoensis</name>
    <dbReference type="NCBI Taxonomy" id="2788"/>
    <lineage>
        <taxon>Eukaryota</taxon>
        <taxon>Rhodophyta</taxon>
        <taxon>Bangiophyceae</taxon>
        <taxon>Bangiales</taxon>
        <taxon>Bangiaceae</taxon>
        <taxon>Pyropia</taxon>
    </lineage>
</organism>
<keyword evidence="2" id="KW-1185">Reference proteome</keyword>
<comment type="caution">
    <text evidence="1">The sequence shown here is derived from an EMBL/GenBank/DDBJ whole genome shotgun (WGS) entry which is preliminary data.</text>
</comment>
<gene>
    <name evidence="1" type="ORF">I4F81_002165</name>
</gene>
<evidence type="ECO:0000313" key="2">
    <source>
        <dbReference type="Proteomes" id="UP000798662"/>
    </source>
</evidence>
<dbReference type="Proteomes" id="UP000798662">
    <property type="component" value="Chromosome 1"/>
</dbReference>
<accession>A0ACC3BNT6</accession>
<evidence type="ECO:0000313" key="1">
    <source>
        <dbReference type="EMBL" id="KAK1859570.1"/>
    </source>
</evidence>
<sequence length="565" mass="61917">MSERRLCAFWRCTDDGSRGPALVSHSTFFVHRGRKRPLAERASGDDSAVDGQRTGDCGRGAVTREGPVLEAGIPAGGGASGDVGGSGGIWEGDDGGEAEDDDGPWAGGRVLDLCGGEAEEDEHEDDNERLDLSEDDFAADEEDGDVLVPPPAPAAGGNERNQVLLSVEQFRDVLYDLVFHAVSVQHHLSREALGDILRLQSHSLKYLSPYCQQKLAGHAVDLREKLFDAFPAGCVAFTGWRSNLDACDLCKQARYKTSTTTPRKQVTYWPIIPWLTAMLGDPTLASDMTAGMAHARQRAPQPRTSIDDWYDGSNFRKAVEQGYFQADTDIAFSISTDGFEAWRQQRFQGWPVVVTILNLAADSRSRLVNQILLCVTPGPKQPADLEEYLQPIAEELNALAIGVPGVTVAGRQGLHTLRGFLLHVFTDTPAGDKIASATVHNGHQPNRFRAFSGVHFKSHAYYPPVNPRTIQVLFAVDDRPAPRRTAASIAAQVNQVRGARRDGRPQSHAKDLSKRIGCKGYSLFFSPRPEQRVKYPALKYLWDVGPSLLPYECMHLLLLNVTPLL</sequence>
<proteinExistence type="predicted"/>
<reference evidence="1" key="1">
    <citation type="submission" date="2019-11" db="EMBL/GenBank/DDBJ databases">
        <title>Nori genome reveals adaptations in red seaweeds to the harsh intertidal environment.</title>
        <authorList>
            <person name="Wang D."/>
            <person name="Mao Y."/>
        </authorList>
    </citation>
    <scope>NUCLEOTIDE SEQUENCE</scope>
    <source>
        <tissue evidence="1">Gametophyte</tissue>
    </source>
</reference>
<dbReference type="EMBL" id="CM020618">
    <property type="protein sequence ID" value="KAK1859570.1"/>
    <property type="molecule type" value="Genomic_DNA"/>
</dbReference>